<feature type="binding site" evidence="1">
    <location>
        <begin position="9"/>
        <end position="16"/>
    </location>
    <ligand>
        <name>ATP</name>
        <dbReference type="ChEBI" id="CHEBI:30616"/>
    </ligand>
</feature>
<feature type="compositionally biased region" description="Polar residues" evidence="2">
    <location>
        <begin position="395"/>
        <end position="405"/>
    </location>
</feature>
<keyword evidence="1" id="KW-0067">ATP-binding</keyword>
<gene>
    <name evidence="1" type="primary">anmK</name>
    <name evidence="3" type="ORF">ACFPCS_12580</name>
</gene>
<comment type="similarity">
    <text evidence="1">Belongs to the anhydro-N-acetylmuramic acid kinase family.</text>
</comment>
<keyword evidence="1" id="KW-0547">Nucleotide-binding</keyword>
<evidence type="ECO:0000256" key="1">
    <source>
        <dbReference type="HAMAP-Rule" id="MF_01270"/>
    </source>
</evidence>
<dbReference type="SUPFAM" id="SSF53067">
    <property type="entry name" value="Actin-like ATPase domain"/>
    <property type="match status" value="1"/>
</dbReference>
<dbReference type="Proteomes" id="UP001595797">
    <property type="component" value="Unassembled WGS sequence"/>
</dbReference>
<dbReference type="EC" id="2.7.1.170" evidence="1"/>
<protein>
    <recommendedName>
        <fullName evidence="1">Anhydro-N-acetylmuramic acid kinase</fullName>
        <ecNumber evidence="1">2.7.1.170</ecNumber>
    </recommendedName>
    <alternativeName>
        <fullName evidence="1">AnhMurNAc kinase</fullName>
    </alternativeName>
</protein>
<dbReference type="PANTHER" id="PTHR30605">
    <property type="entry name" value="ANHYDRO-N-ACETYLMURAMIC ACID KINASE"/>
    <property type="match status" value="1"/>
</dbReference>
<keyword evidence="1 3" id="KW-0418">Kinase</keyword>
<comment type="catalytic activity">
    <reaction evidence="1">
        <text>1,6-anhydro-N-acetyl-beta-muramate + ATP + H2O = N-acetyl-D-muramate 6-phosphate + ADP + H(+)</text>
        <dbReference type="Rhea" id="RHEA:24952"/>
        <dbReference type="ChEBI" id="CHEBI:15377"/>
        <dbReference type="ChEBI" id="CHEBI:15378"/>
        <dbReference type="ChEBI" id="CHEBI:30616"/>
        <dbReference type="ChEBI" id="CHEBI:58690"/>
        <dbReference type="ChEBI" id="CHEBI:58722"/>
        <dbReference type="ChEBI" id="CHEBI:456216"/>
        <dbReference type="EC" id="2.7.1.170"/>
    </reaction>
</comment>
<dbReference type="InterPro" id="IPR043129">
    <property type="entry name" value="ATPase_NBD"/>
</dbReference>
<dbReference type="HAMAP" id="MF_01270">
    <property type="entry name" value="AnhMurNAc_kinase"/>
    <property type="match status" value="1"/>
</dbReference>
<feature type="region of interest" description="Disordered" evidence="2">
    <location>
        <begin position="362"/>
        <end position="405"/>
    </location>
</feature>
<dbReference type="Pfam" id="PF03702">
    <property type="entry name" value="AnmK"/>
    <property type="match status" value="1"/>
</dbReference>
<keyword evidence="4" id="KW-1185">Reference proteome</keyword>
<dbReference type="InterPro" id="IPR005338">
    <property type="entry name" value="Anhydro_N_Ac-Mur_kinase"/>
</dbReference>
<reference evidence="4" key="1">
    <citation type="journal article" date="2019" name="Int. J. Syst. Evol. Microbiol.">
        <title>The Global Catalogue of Microorganisms (GCM) 10K type strain sequencing project: providing services to taxonomists for standard genome sequencing and annotation.</title>
        <authorList>
            <consortium name="The Broad Institute Genomics Platform"/>
            <consortium name="The Broad Institute Genome Sequencing Center for Infectious Disease"/>
            <person name="Wu L."/>
            <person name="Ma J."/>
        </authorList>
    </citation>
    <scope>NUCLEOTIDE SEQUENCE [LARGE SCALE GENOMIC DNA]</scope>
    <source>
        <strain evidence="4">CGMCC 4.6946</strain>
    </source>
</reference>
<evidence type="ECO:0000313" key="3">
    <source>
        <dbReference type="EMBL" id="MFC4904405.1"/>
    </source>
</evidence>
<organism evidence="3 4">
    <name type="scientific">Kocuria oceani</name>
    <dbReference type="NCBI Taxonomy" id="988827"/>
    <lineage>
        <taxon>Bacteria</taxon>
        <taxon>Bacillati</taxon>
        <taxon>Actinomycetota</taxon>
        <taxon>Actinomycetes</taxon>
        <taxon>Micrococcales</taxon>
        <taxon>Micrococcaceae</taxon>
        <taxon>Kocuria</taxon>
    </lineage>
</organism>
<comment type="caution">
    <text evidence="3">The sequence shown here is derived from an EMBL/GenBank/DDBJ whole genome shotgun (WGS) entry which is preliminary data.</text>
</comment>
<comment type="function">
    <text evidence="1">Catalyzes the specific phosphorylation of 1,6-anhydro-N-acetylmuramic acid (anhMurNAc) with the simultaneous cleavage of the 1,6-anhydro ring, generating MurNAc-6-P. Is required for the utilization of anhMurNAc either imported from the medium or derived from its own cell wall murein, and thus plays a role in cell wall recycling.</text>
</comment>
<dbReference type="NCBIfam" id="NF007146">
    <property type="entry name" value="PRK09585.2-6"/>
    <property type="match status" value="1"/>
</dbReference>
<keyword evidence="1" id="KW-0119">Carbohydrate metabolism</keyword>
<proteinExistence type="inferred from homology"/>
<accession>A0ABV9TLN8</accession>
<sequence length="405" mass="42220">MIVTGLMTGTSADALDVALVDFSVIRGEDGDELVMDLLDHGEVPFPSDLGRDLLRLLELGSVPLSLVADVDSRLGVLSADAVQGILDANRVDCDLVVSHGQTVQHLLSDGVVRGTLQVGQPAWIAERTGCPVLSDVRARDVAAGGQGAPLASMLDSLLFADASEATAAVNLGGIANITVLSPGSPPVAYDTGPANALIDVMARRITGDPRGIDRDGALAGRGRVVEPLLEDLLAEPYYRQPAPKSTGKELFHAGHLDRALASRPGLDPHDVIATVTRLTALTVAAECHRHGVTRAVVSGGGTHNPALMTELRRALGDGVVLEPIDSTGLPGDAKEAALMALLGWLTWHGLPATVASCTGASRATPAGRLTPGRRPLILPEPRPHLPHRLRVTTRPEPSTSVEGDL</sequence>
<name>A0ABV9TLN8_9MICC</name>
<dbReference type="Gene3D" id="3.30.420.40">
    <property type="match status" value="2"/>
</dbReference>
<evidence type="ECO:0000313" key="4">
    <source>
        <dbReference type="Proteomes" id="UP001595797"/>
    </source>
</evidence>
<dbReference type="RefSeq" id="WP_277551614.1">
    <property type="nucleotide sequence ID" value="NZ_JARAMH010000011.1"/>
</dbReference>
<dbReference type="EMBL" id="JBHSIW010000017">
    <property type="protein sequence ID" value="MFC4904405.1"/>
    <property type="molecule type" value="Genomic_DNA"/>
</dbReference>
<comment type="pathway">
    <text evidence="1">Cell wall biogenesis; peptidoglycan recycling.</text>
</comment>
<comment type="pathway">
    <text evidence="1">Amino-sugar metabolism; 1,6-anhydro-N-acetylmuramate degradation.</text>
</comment>
<dbReference type="GO" id="GO:0016301">
    <property type="term" value="F:kinase activity"/>
    <property type="evidence" value="ECO:0007669"/>
    <property type="project" value="UniProtKB-KW"/>
</dbReference>
<dbReference type="PANTHER" id="PTHR30605:SF0">
    <property type="entry name" value="ANHYDRO-N-ACETYLMURAMIC ACID KINASE"/>
    <property type="match status" value="1"/>
</dbReference>
<keyword evidence="1 3" id="KW-0808">Transferase</keyword>
<evidence type="ECO:0000256" key="2">
    <source>
        <dbReference type="SAM" id="MobiDB-lite"/>
    </source>
</evidence>